<dbReference type="SUPFAM" id="SSF47384">
    <property type="entry name" value="Homodimeric domain of signal transducing histidine kinase"/>
    <property type="match status" value="1"/>
</dbReference>
<dbReference type="Gene3D" id="3.40.50.2300">
    <property type="match status" value="1"/>
</dbReference>
<dbReference type="PANTHER" id="PTHR43065">
    <property type="entry name" value="SENSOR HISTIDINE KINASE"/>
    <property type="match status" value="1"/>
</dbReference>
<keyword evidence="4" id="KW-0808">Transferase</keyword>
<feature type="coiled-coil region" evidence="10">
    <location>
        <begin position="112"/>
        <end position="139"/>
    </location>
</feature>
<dbReference type="PROSITE" id="PS50110">
    <property type="entry name" value="RESPONSE_REGULATORY"/>
    <property type="match status" value="1"/>
</dbReference>
<evidence type="ECO:0000256" key="7">
    <source>
        <dbReference type="ARBA" id="ARBA00022840"/>
    </source>
</evidence>
<protein>
    <recommendedName>
        <fullName evidence="2">histidine kinase</fullName>
        <ecNumber evidence="2">2.7.13.3</ecNumber>
    </recommendedName>
</protein>
<sequence length="551" mass="62918">MGQKIGDKILRALIVDDNRHDAFLVARNLKKGGYDLITETVDTSYAMSEALKSRQWDVIICDYDMPNFSGLEALRILQEQNIDIPFFLVSGVVDENTAVDIMRSGAKDYIGKDNLSRLIPAIERELREAEIRRERSTLENYFHESEEHYRLLMDTAGDAIMIIDQETGTIVKINKKTEDMLRTDKDNIIGMITDQLRIEDENNEATSLLGNINESGQYPLRQLYVLHEDGSRTVAEVRASVTILRGRRYVQCIFRDITQRKLMEEQLREFNTHLQQKVMQEIEKRRTHEQILIQQSKLASMGEMINAIAHQWRQPLNAVAIMVYDIKDAHIYKELNSDYMDNSIQRIMEQINFMSRTIDDFRSFFKPSKEKTLFDVEIAIKEIFSLMNTQLKSNKISYEIANLSDDDVSAMSSEATSHKQVFVLGYPNEFKHVVLNLINNSRDAILECIQKGIIPDTSGFILCAVSRVAGNVLIRLQDNGGGITEDIRDKIFAPYFTTKFANKGTGTGLYMAKVIIENNMNGRLTFYNVPNGSVFTIELKEEEGGDSAPGI</sequence>
<dbReference type="GO" id="GO:0005524">
    <property type="term" value="F:ATP binding"/>
    <property type="evidence" value="ECO:0007669"/>
    <property type="project" value="UniProtKB-KW"/>
</dbReference>
<dbReference type="InterPro" id="IPR003594">
    <property type="entry name" value="HATPase_dom"/>
</dbReference>
<dbReference type="CDD" id="cd00130">
    <property type="entry name" value="PAS"/>
    <property type="match status" value="1"/>
</dbReference>
<evidence type="ECO:0000259" key="13">
    <source>
        <dbReference type="PROSITE" id="PS50112"/>
    </source>
</evidence>
<dbReference type="NCBIfam" id="TIGR00229">
    <property type="entry name" value="sensory_box"/>
    <property type="match status" value="1"/>
</dbReference>
<keyword evidence="10" id="KW-0175">Coiled coil</keyword>
<evidence type="ECO:0000256" key="6">
    <source>
        <dbReference type="ARBA" id="ARBA00022777"/>
    </source>
</evidence>
<dbReference type="Pfam" id="PF00072">
    <property type="entry name" value="Response_reg"/>
    <property type="match status" value="1"/>
</dbReference>
<keyword evidence="7" id="KW-0067">ATP-binding</keyword>
<gene>
    <name evidence="14" type="ORF">MBAV_000125</name>
</gene>
<dbReference type="CDD" id="cd00156">
    <property type="entry name" value="REC"/>
    <property type="match status" value="1"/>
</dbReference>
<accession>A0A0F3H3Z6</accession>
<keyword evidence="5" id="KW-0547">Nucleotide-binding</keyword>
<dbReference type="EC" id="2.7.13.3" evidence="2"/>
<dbReference type="GO" id="GO:0000155">
    <property type="term" value="F:phosphorelay sensor kinase activity"/>
    <property type="evidence" value="ECO:0007669"/>
    <property type="project" value="InterPro"/>
</dbReference>
<keyword evidence="15" id="KW-1185">Reference proteome</keyword>
<dbReference type="InterPro" id="IPR036097">
    <property type="entry name" value="HisK_dim/P_sf"/>
</dbReference>
<evidence type="ECO:0000256" key="2">
    <source>
        <dbReference type="ARBA" id="ARBA00012438"/>
    </source>
</evidence>
<dbReference type="SUPFAM" id="SSF55785">
    <property type="entry name" value="PYP-like sensor domain (PAS domain)"/>
    <property type="match status" value="1"/>
</dbReference>
<dbReference type="PROSITE" id="PS50112">
    <property type="entry name" value="PAS"/>
    <property type="match status" value="1"/>
</dbReference>
<dbReference type="InterPro" id="IPR001789">
    <property type="entry name" value="Sig_transdc_resp-reg_receiver"/>
</dbReference>
<evidence type="ECO:0000313" key="15">
    <source>
        <dbReference type="Proteomes" id="UP000033423"/>
    </source>
</evidence>
<name>A0A0F3H3Z6_9BACT</name>
<evidence type="ECO:0000256" key="8">
    <source>
        <dbReference type="ARBA" id="ARBA00023012"/>
    </source>
</evidence>
<organism evidence="14 15">
    <name type="scientific">Candidatus Magnetobacterium bavaricum</name>
    <dbReference type="NCBI Taxonomy" id="29290"/>
    <lineage>
        <taxon>Bacteria</taxon>
        <taxon>Pseudomonadati</taxon>
        <taxon>Nitrospirota</taxon>
        <taxon>Thermodesulfovibrionia</taxon>
        <taxon>Thermodesulfovibrionales</taxon>
        <taxon>Candidatus Magnetobacteriaceae</taxon>
        <taxon>Candidatus Magnetobacterium</taxon>
    </lineage>
</organism>
<evidence type="ECO:0000259" key="11">
    <source>
        <dbReference type="PROSITE" id="PS50109"/>
    </source>
</evidence>
<dbReference type="Gene3D" id="3.30.450.20">
    <property type="entry name" value="PAS domain"/>
    <property type="match status" value="1"/>
</dbReference>
<dbReference type="InterPro" id="IPR011006">
    <property type="entry name" value="CheY-like_superfamily"/>
</dbReference>
<evidence type="ECO:0000256" key="9">
    <source>
        <dbReference type="PROSITE-ProRule" id="PRU00169"/>
    </source>
</evidence>
<dbReference type="SUPFAM" id="SSF55874">
    <property type="entry name" value="ATPase domain of HSP90 chaperone/DNA topoisomerase II/histidine kinase"/>
    <property type="match status" value="1"/>
</dbReference>
<dbReference type="InterPro" id="IPR004358">
    <property type="entry name" value="Sig_transdc_His_kin-like_C"/>
</dbReference>
<feature type="modified residue" description="4-aspartylphosphate" evidence="9">
    <location>
        <position position="62"/>
    </location>
</feature>
<dbReference type="SMART" id="SM00387">
    <property type="entry name" value="HATPase_c"/>
    <property type="match status" value="1"/>
</dbReference>
<dbReference type="SUPFAM" id="SSF52172">
    <property type="entry name" value="CheY-like"/>
    <property type="match status" value="1"/>
</dbReference>
<dbReference type="Pfam" id="PF00989">
    <property type="entry name" value="PAS"/>
    <property type="match status" value="1"/>
</dbReference>
<feature type="domain" description="PAS" evidence="13">
    <location>
        <begin position="145"/>
        <end position="190"/>
    </location>
</feature>
<dbReference type="InterPro" id="IPR035965">
    <property type="entry name" value="PAS-like_dom_sf"/>
</dbReference>
<dbReference type="Gene3D" id="1.10.287.130">
    <property type="match status" value="1"/>
</dbReference>
<proteinExistence type="predicted"/>
<keyword evidence="8" id="KW-0902">Two-component regulatory system</keyword>
<dbReference type="InterPro" id="IPR036890">
    <property type="entry name" value="HATPase_C_sf"/>
</dbReference>
<dbReference type="InterPro" id="IPR000014">
    <property type="entry name" value="PAS"/>
</dbReference>
<evidence type="ECO:0000256" key="5">
    <source>
        <dbReference type="ARBA" id="ARBA00022741"/>
    </source>
</evidence>
<evidence type="ECO:0000256" key="10">
    <source>
        <dbReference type="SAM" id="Coils"/>
    </source>
</evidence>
<dbReference type="PRINTS" id="PR00344">
    <property type="entry name" value="BCTRLSENSOR"/>
</dbReference>
<evidence type="ECO:0000256" key="3">
    <source>
        <dbReference type="ARBA" id="ARBA00022553"/>
    </source>
</evidence>
<comment type="catalytic activity">
    <reaction evidence="1">
        <text>ATP + protein L-histidine = ADP + protein N-phospho-L-histidine.</text>
        <dbReference type="EC" id="2.7.13.3"/>
    </reaction>
</comment>
<dbReference type="Pfam" id="PF02518">
    <property type="entry name" value="HATPase_c"/>
    <property type="match status" value="1"/>
</dbReference>
<dbReference type="Gene3D" id="3.30.565.10">
    <property type="entry name" value="Histidine kinase-like ATPase, C-terminal domain"/>
    <property type="match status" value="1"/>
</dbReference>
<reference evidence="14 15" key="1">
    <citation type="submission" date="2015-02" db="EMBL/GenBank/DDBJ databases">
        <title>Single-cell genomics of uncultivated deep-branching MTB reveals a conserved set of magnetosome genes.</title>
        <authorList>
            <person name="Kolinko S."/>
            <person name="Richter M."/>
            <person name="Glockner F.O."/>
            <person name="Brachmann A."/>
            <person name="Schuler D."/>
        </authorList>
    </citation>
    <scope>NUCLEOTIDE SEQUENCE [LARGE SCALE GENOMIC DNA]</scope>
    <source>
        <strain evidence="14">TM-1</strain>
    </source>
</reference>
<evidence type="ECO:0000256" key="4">
    <source>
        <dbReference type="ARBA" id="ARBA00022679"/>
    </source>
</evidence>
<feature type="domain" description="Histidine kinase" evidence="11">
    <location>
        <begin position="307"/>
        <end position="543"/>
    </location>
</feature>
<dbReference type="SMART" id="SM00448">
    <property type="entry name" value="REC"/>
    <property type="match status" value="1"/>
</dbReference>
<dbReference type="GO" id="GO:0006355">
    <property type="term" value="P:regulation of DNA-templated transcription"/>
    <property type="evidence" value="ECO:0007669"/>
    <property type="project" value="InterPro"/>
</dbReference>
<dbReference type="InterPro" id="IPR003661">
    <property type="entry name" value="HisK_dim/P_dom"/>
</dbReference>
<dbReference type="InterPro" id="IPR005467">
    <property type="entry name" value="His_kinase_dom"/>
</dbReference>
<dbReference type="PANTHER" id="PTHR43065:SF46">
    <property type="entry name" value="C4-DICARBOXYLATE TRANSPORT SENSOR PROTEIN DCTB"/>
    <property type="match status" value="1"/>
</dbReference>
<evidence type="ECO:0000313" key="14">
    <source>
        <dbReference type="EMBL" id="KJU87683.1"/>
    </source>
</evidence>
<evidence type="ECO:0000256" key="1">
    <source>
        <dbReference type="ARBA" id="ARBA00000085"/>
    </source>
</evidence>
<dbReference type="PROSITE" id="PS50109">
    <property type="entry name" value="HIS_KIN"/>
    <property type="match status" value="1"/>
</dbReference>
<dbReference type="InterPro" id="IPR013767">
    <property type="entry name" value="PAS_fold"/>
</dbReference>
<dbReference type="CDD" id="cd00082">
    <property type="entry name" value="HisKA"/>
    <property type="match status" value="1"/>
</dbReference>
<keyword evidence="3 9" id="KW-0597">Phosphoprotein</keyword>
<feature type="domain" description="Response regulatory" evidence="12">
    <location>
        <begin position="11"/>
        <end position="127"/>
    </location>
</feature>
<comment type="caution">
    <text evidence="14">The sequence shown here is derived from an EMBL/GenBank/DDBJ whole genome shotgun (WGS) entry which is preliminary data.</text>
</comment>
<dbReference type="SMART" id="SM00091">
    <property type="entry name" value="PAS"/>
    <property type="match status" value="1"/>
</dbReference>
<dbReference type="EMBL" id="LACI01000056">
    <property type="protein sequence ID" value="KJU87683.1"/>
    <property type="molecule type" value="Genomic_DNA"/>
</dbReference>
<dbReference type="AlphaFoldDB" id="A0A0F3H3Z6"/>
<keyword evidence="6 14" id="KW-0418">Kinase</keyword>
<evidence type="ECO:0000259" key="12">
    <source>
        <dbReference type="PROSITE" id="PS50110"/>
    </source>
</evidence>
<dbReference type="Proteomes" id="UP000033423">
    <property type="component" value="Unassembled WGS sequence"/>
</dbReference>